<dbReference type="Proteomes" id="UP000193986">
    <property type="component" value="Unassembled WGS sequence"/>
</dbReference>
<dbReference type="GO" id="GO:0004557">
    <property type="term" value="F:alpha-galactosidase activity"/>
    <property type="evidence" value="ECO:0007669"/>
    <property type="project" value="UniProtKB-UniRule"/>
</dbReference>
<dbReference type="PRINTS" id="PR00743">
    <property type="entry name" value="GLHYDRLASE36"/>
</dbReference>
<evidence type="ECO:0000256" key="3">
    <source>
        <dbReference type="ARBA" id="ARBA00022801"/>
    </source>
</evidence>
<feature type="binding site" evidence="7">
    <location>
        <position position="530"/>
    </location>
    <ligand>
        <name>substrate</name>
    </ligand>
</feature>
<dbReference type="Pfam" id="PF16874">
    <property type="entry name" value="Glyco_hydro_36C"/>
    <property type="match status" value="1"/>
</dbReference>
<feature type="active site" description="Nucleophile" evidence="6">
    <location>
        <position position="468"/>
    </location>
</feature>
<comment type="function">
    <text evidence="5">Hydrolyzes a variety of simple alpha-D-galactoside as well as more complex molecules such as oligosaccharides and polysaccharides.</text>
</comment>
<dbReference type="SUPFAM" id="SSF51445">
    <property type="entry name" value="(Trans)glycosidases"/>
    <property type="match status" value="1"/>
</dbReference>
<organism evidence="10 11">
    <name type="scientific">Naematelia encephala</name>
    <dbReference type="NCBI Taxonomy" id="71784"/>
    <lineage>
        <taxon>Eukaryota</taxon>
        <taxon>Fungi</taxon>
        <taxon>Dikarya</taxon>
        <taxon>Basidiomycota</taxon>
        <taxon>Agaricomycotina</taxon>
        <taxon>Tremellomycetes</taxon>
        <taxon>Tremellales</taxon>
        <taxon>Naemateliaceae</taxon>
        <taxon>Naematelia</taxon>
    </lineage>
</organism>
<keyword evidence="3 5" id="KW-0378">Hydrolase</keyword>
<dbReference type="InterPro" id="IPR013785">
    <property type="entry name" value="Aldolase_TIM"/>
</dbReference>
<dbReference type="InParanoid" id="A0A1Y2BJV6"/>
<feature type="domain" description="Glycosyl hydrolase family 36 N-terminal" evidence="9">
    <location>
        <begin position="28"/>
        <end position="271"/>
    </location>
</feature>
<keyword evidence="4 5" id="KW-0326">Glycosidase</keyword>
<evidence type="ECO:0000259" key="9">
    <source>
        <dbReference type="Pfam" id="PF16875"/>
    </source>
</evidence>
<feature type="active site" description="Proton donor" evidence="6">
    <location>
        <position position="530"/>
    </location>
</feature>
<keyword evidence="11" id="KW-1185">Reference proteome</keyword>
<proteinExistence type="inferred from homology"/>
<dbReference type="InterPro" id="IPR031704">
    <property type="entry name" value="Glyco_hydro_36_N"/>
</dbReference>
<dbReference type="InterPro" id="IPR017853">
    <property type="entry name" value="GH"/>
</dbReference>
<comment type="caution">
    <text evidence="10">The sequence shown here is derived from an EMBL/GenBank/DDBJ whole genome shotgun (WGS) entry which is preliminary data.</text>
</comment>
<feature type="binding site" evidence="7">
    <location>
        <begin position="466"/>
        <end position="470"/>
    </location>
    <ligand>
        <name>substrate</name>
    </ligand>
</feature>
<reference evidence="10 11" key="1">
    <citation type="submission" date="2016-07" db="EMBL/GenBank/DDBJ databases">
        <title>Pervasive Adenine N6-methylation of Active Genes in Fungi.</title>
        <authorList>
            <consortium name="DOE Joint Genome Institute"/>
            <person name="Mondo S.J."/>
            <person name="Dannebaum R.O."/>
            <person name="Kuo R.C."/>
            <person name="Labutti K."/>
            <person name="Haridas S."/>
            <person name="Kuo A."/>
            <person name="Salamov A."/>
            <person name="Ahrendt S.R."/>
            <person name="Lipzen A."/>
            <person name="Sullivan W."/>
            <person name="Andreopoulos W.B."/>
            <person name="Clum A."/>
            <person name="Lindquist E."/>
            <person name="Daum C."/>
            <person name="Ramamoorthy G.K."/>
            <person name="Gryganskyi A."/>
            <person name="Culley D."/>
            <person name="Magnuson J.K."/>
            <person name="James T.Y."/>
            <person name="O'Malley M.A."/>
            <person name="Stajich J.E."/>
            <person name="Spatafora J.W."/>
            <person name="Visel A."/>
            <person name="Grigoriev I.V."/>
        </authorList>
    </citation>
    <scope>NUCLEOTIDE SEQUENCE [LARGE SCALE GENOMIC DNA]</scope>
    <source>
        <strain evidence="10 11">68-887.2</strain>
    </source>
</reference>
<accession>A0A1Y2BJV6</accession>
<dbReference type="InterPro" id="IPR050985">
    <property type="entry name" value="Alpha-glycosidase_related"/>
</dbReference>
<feature type="binding site" evidence="7">
    <location>
        <position position="508"/>
    </location>
    <ligand>
        <name>substrate</name>
    </ligand>
</feature>
<dbReference type="PANTHER" id="PTHR43053:SF3">
    <property type="entry name" value="ALPHA-GALACTOSIDASE C-RELATED"/>
    <property type="match status" value="1"/>
</dbReference>
<evidence type="ECO:0000256" key="1">
    <source>
        <dbReference type="ARBA" id="ARBA00001255"/>
    </source>
</evidence>
<dbReference type="PANTHER" id="PTHR43053">
    <property type="entry name" value="GLYCOSIDASE FAMILY 31"/>
    <property type="match status" value="1"/>
</dbReference>
<evidence type="ECO:0000256" key="7">
    <source>
        <dbReference type="PIRSR" id="PIRSR005536-2"/>
    </source>
</evidence>
<evidence type="ECO:0000259" key="8">
    <source>
        <dbReference type="Pfam" id="PF16874"/>
    </source>
</evidence>
<gene>
    <name evidence="10" type="ORF">BCR39DRAFT_145985</name>
</gene>
<dbReference type="EMBL" id="MCFC01000002">
    <property type="protein sequence ID" value="ORY35054.1"/>
    <property type="molecule type" value="Genomic_DNA"/>
</dbReference>
<sequence length="708" mass="78953">MPVVVDGKQFFLHAGSATYAFHVDPTTGDLIHDHYGPSISETIPADDVEAIEHGVPFRCQAREFPDSGRGDFRLPAIHIRHAEGYTVTAFKYVKHEVVPGKPKLEGLPATWGGEGDVETLVVYLKDELSGLEAELNYSVFVKHDAFARSCKMVNRGEKDVVIERAASFCVDMPSEEYEMVELCGDWAREARRVKRKVDWGTQGFQSAAGYSSHYHNPFFALVNPGTTESFGPAWGFNLVYTGSHATSVEKTAHGYTRVLMGLNPLQLSWMLGPGETFTTPECVSVYASDGLGGMSRRLHALYRHHLSRSKWTLQPRPALLNNWEATYFDFDGDSLVPIAQAAADVGIKLFVMDDGWFGRRYPRTSDSAGLGDWMVNSKRFPNGLKPFVDTVKGMGLKFGIWVEPEMVNPKSELYETHPDWILHAGNHARTTQRNQFVLNLGLVQVQDYIIGFLTSLLSSATIEYVKWDNNRGIHEMPSPSSDHRYMLGLYRVLDTLTTSFPDVLFEGCASGGGRFDAGILYYFPQTWTSDDTDAEERLSIQFGTSLAYPPSAMGCHVSAVPNHQTHRTTPFIFRAHVALMGGSFGFELDPTLLSEEEKTAIPDLIRLSERISPLVIEGDMYRLSLPIESNWPAAQYLSADGKQAVVFAYQVRHTIKMAFPALRLQGLDKVARYEVDGKVYSGATLMGTGLKWAWSGDHQSRVVFVTRI</sequence>
<dbReference type="CDD" id="cd14791">
    <property type="entry name" value="GH36"/>
    <property type="match status" value="1"/>
</dbReference>
<evidence type="ECO:0000256" key="4">
    <source>
        <dbReference type="ARBA" id="ARBA00023295"/>
    </source>
</evidence>
<dbReference type="OrthoDB" id="5795902at2759"/>
<dbReference type="Gene3D" id="2.70.98.60">
    <property type="entry name" value="alpha-galactosidase from lactobacil brevis"/>
    <property type="match status" value="1"/>
</dbReference>
<feature type="domain" description="Glycosyl hydrolase family 36 C-terminal" evidence="8">
    <location>
        <begin position="631"/>
        <end position="704"/>
    </location>
</feature>
<evidence type="ECO:0000256" key="6">
    <source>
        <dbReference type="PIRSR" id="PIRSR005536-1"/>
    </source>
</evidence>
<dbReference type="GO" id="GO:0016052">
    <property type="term" value="P:carbohydrate catabolic process"/>
    <property type="evidence" value="ECO:0007669"/>
    <property type="project" value="InterPro"/>
</dbReference>
<dbReference type="InterPro" id="IPR031705">
    <property type="entry name" value="Glyco_hydro_36_C"/>
</dbReference>
<dbReference type="PIRSF" id="PIRSF005536">
    <property type="entry name" value="Agal"/>
    <property type="match status" value="1"/>
</dbReference>
<dbReference type="Pfam" id="PF16875">
    <property type="entry name" value="Glyco_hydro_36N"/>
    <property type="match status" value="1"/>
</dbReference>
<dbReference type="STRING" id="71784.A0A1Y2BJV6"/>
<evidence type="ECO:0000313" key="10">
    <source>
        <dbReference type="EMBL" id="ORY35054.1"/>
    </source>
</evidence>
<dbReference type="AlphaFoldDB" id="A0A1Y2BJV6"/>
<dbReference type="InterPro" id="IPR002252">
    <property type="entry name" value="Glyco_hydro_36"/>
</dbReference>
<evidence type="ECO:0000256" key="2">
    <source>
        <dbReference type="ARBA" id="ARBA00012755"/>
    </source>
</evidence>
<protein>
    <recommendedName>
        <fullName evidence="2 5">Alpha-galactosidase</fullName>
        <ecNumber evidence="2 5">3.2.1.22</ecNumber>
    </recommendedName>
</protein>
<comment type="catalytic activity">
    <reaction evidence="1 5">
        <text>Hydrolysis of terminal, non-reducing alpha-D-galactose residues in alpha-D-galactosides, including galactose oligosaccharides, galactomannans and galactolipids.</text>
        <dbReference type="EC" id="3.2.1.22"/>
    </reaction>
</comment>
<dbReference type="Gene3D" id="3.20.20.70">
    <property type="entry name" value="Aldolase class I"/>
    <property type="match status" value="1"/>
</dbReference>
<feature type="binding site" evidence="7">
    <location>
        <position position="186"/>
    </location>
    <ligand>
        <name>substrate</name>
    </ligand>
</feature>
<name>A0A1Y2BJV6_9TREE</name>
<dbReference type="Gene3D" id="2.60.40.1180">
    <property type="entry name" value="Golgi alpha-mannosidase II"/>
    <property type="match status" value="1"/>
</dbReference>
<feature type="binding site" evidence="7">
    <location>
        <begin position="353"/>
        <end position="354"/>
    </location>
    <ligand>
        <name>substrate</name>
    </ligand>
</feature>
<dbReference type="InterPro" id="IPR013780">
    <property type="entry name" value="Glyco_hydro_b"/>
</dbReference>
<evidence type="ECO:0000313" key="11">
    <source>
        <dbReference type="Proteomes" id="UP000193986"/>
    </source>
</evidence>
<evidence type="ECO:0000256" key="5">
    <source>
        <dbReference type="PIRNR" id="PIRNR005536"/>
    </source>
</evidence>
<dbReference type="FunFam" id="3.20.20.70:FF:000118">
    <property type="entry name" value="Alpha-galactosidase"/>
    <property type="match status" value="1"/>
</dbReference>
<feature type="binding site" evidence="7">
    <location>
        <position position="433"/>
    </location>
    <ligand>
        <name>substrate</name>
    </ligand>
</feature>
<dbReference type="InterPro" id="IPR038417">
    <property type="entry name" value="Alpga-gal_N_sf"/>
</dbReference>
<dbReference type="EC" id="3.2.1.22" evidence="2 5"/>
<dbReference type="Pfam" id="PF02065">
    <property type="entry name" value="Melibiase"/>
    <property type="match status" value="1"/>
</dbReference>
<comment type="similarity">
    <text evidence="5">Belongs to the glycosyl hydrolase.</text>
</comment>